<name>A0A2L0D6J1_9STRE</name>
<sequence>MSLNIQKEKTILIFSFLIVEKLDFYLWVANILELSTDVRFEEDIIEVEWKQKKFDDSLK</sequence>
<dbReference type="KEGG" id="splr:C0J00_09245"/>
<evidence type="ECO:0000313" key="1">
    <source>
        <dbReference type="EMBL" id="AUW97270.1"/>
    </source>
</evidence>
<accession>A0A2L0D6J1</accession>
<protein>
    <submittedName>
        <fullName evidence="1">Uncharacterized protein</fullName>
    </submittedName>
</protein>
<dbReference type="EMBL" id="CP025536">
    <property type="protein sequence ID" value="AUW97270.1"/>
    <property type="molecule type" value="Genomic_DNA"/>
</dbReference>
<dbReference type="RefSeq" id="WP_104968576.1">
    <property type="nucleotide sequence ID" value="NZ_CP025536.1"/>
</dbReference>
<organism evidence="1 2">
    <name type="scientific">Streptococcus pluranimalium</name>
    <dbReference type="NCBI Taxonomy" id="82348"/>
    <lineage>
        <taxon>Bacteria</taxon>
        <taxon>Bacillati</taxon>
        <taxon>Bacillota</taxon>
        <taxon>Bacilli</taxon>
        <taxon>Lactobacillales</taxon>
        <taxon>Streptococcaceae</taxon>
        <taxon>Streptococcus</taxon>
    </lineage>
</organism>
<dbReference type="Proteomes" id="UP000238956">
    <property type="component" value="Chromosome"/>
</dbReference>
<evidence type="ECO:0000313" key="2">
    <source>
        <dbReference type="Proteomes" id="UP000238956"/>
    </source>
</evidence>
<reference evidence="1 2" key="2">
    <citation type="submission" date="2018-02" db="EMBL/GenBank/DDBJ databases">
        <title>Whole genome sequencing analysis of Streptococcus pluranimalium isolated from cattle infected mastitis in China.</title>
        <authorList>
            <person name="Zhang J.-R."/>
            <person name="Hu G.-Z."/>
        </authorList>
    </citation>
    <scope>NUCLEOTIDE SEQUENCE [LARGE SCALE GENOMIC DNA]</scope>
    <source>
        <strain evidence="1 2">TH11417</strain>
    </source>
</reference>
<dbReference type="AlphaFoldDB" id="A0A2L0D6J1"/>
<dbReference type="GeneID" id="98394090"/>
<proteinExistence type="predicted"/>
<reference evidence="1 2" key="1">
    <citation type="submission" date="2017-12" db="EMBL/GenBank/DDBJ databases">
        <authorList>
            <person name="Hurst M.R.H."/>
        </authorList>
    </citation>
    <scope>NUCLEOTIDE SEQUENCE [LARGE SCALE GENOMIC DNA]</scope>
    <source>
        <strain evidence="1 2">TH11417</strain>
    </source>
</reference>
<gene>
    <name evidence="1" type="ORF">C0J00_09245</name>
</gene>
<keyword evidence="2" id="KW-1185">Reference proteome</keyword>